<dbReference type="RefSeq" id="WP_184080912.1">
    <property type="nucleotide sequence ID" value="NZ_JACHDS010000001.1"/>
</dbReference>
<dbReference type="AlphaFoldDB" id="A0A7X0D863"/>
<dbReference type="Proteomes" id="UP000546642">
    <property type="component" value="Unassembled WGS sequence"/>
</dbReference>
<accession>A0A7X0D863</accession>
<gene>
    <name evidence="1" type="ORF">HNR23_003749</name>
</gene>
<name>A0A7X0D863_9ACTN</name>
<reference evidence="1 2" key="1">
    <citation type="submission" date="2020-08" db="EMBL/GenBank/DDBJ databases">
        <title>Sequencing the genomes of 1000 actinobacteria strains.</title>
        <authorList>
            <person name="Klenk H.-P."/>
        </authorList>
    </citation>
    <scope>NUCLEOTIDE SEQUENCE [LARGE SCALE GENOMIC DNA]</scope>
    <source>
        <strain evidence="1 2">DSM 46659</strain>
    </source>
</reference>
<organism evidence="1 2">
    <name type="scientific">Nocardiopsis mwathae</name>
    <dbReference type="NCBI Taxonomy" id="1472723"/>
    <lineage>
        <taxon>Bacteria</taxon>
        <taxon>Bacillati</taxon>
        <taxon>Actinomycetota</taxon>
        <taxon>Actinomycetes</taxon>
        <taxon>Streptosporangiales</taxon>
        <taxon>Nocardiopsidaceae</taxon>
        <taxon>Nocardiopsis</taxon>
    </lineage>
</organism>
<comment type="caution">
    <text evidence="1">The sequence shown here is derived from an EMBL/GenBank/DDBJ whole genome shotgun (WGS) entry which is preliminary data.</text>
</comment>
<evidence type="ECO:0000313" key="2">
    <source>
        <dbReference type="Proteomes" id="UP000546642"/>
    </source>
</evidence>
<dbReference type="EMBL" id="JACHDS010000001">
    <property type="protein sequence ID" value="MBB6173689.1"/>
    <property type="molecule type" value="Genomic_DNA"/>
</dbReference>
<keyword evidence="2" id="KW-1185">Reference proteome</keyword>
<proteinExistence type="predicted"/>
<evidence type="ECO:0000313" key="1">
    <source>
        <dbReference type="EMBL" id="MBB6173689.1"/>
    </source>
</evidence>
<sequence>MATSFRELMTMSILPSRRSRRIRPYIAVLEHRRAVQDRRFREFARAAAARTAGEER</sequence>
<protein>
    <submittedName>
        <fullName evidence="1">Uncharacterized protein</fullName>
    </submittedName>
</protein>